<evidence type="ECO:0008006" key="5">
    <source>
        <dbReference type="Google" id="ProtNLM"/>
    </source>
</evidence>
<evidence type="ECO:0000256" key="1">
    <source>
        <dbReference type="SAM" id="MobiDB-lite"/>
    </source>
</evidence>
<feature type="signal peptide" evidence="2">
    <location>
        <begin position="1"/>
        <end position="25"/>
    </location>
</feature>
<organism evidence="3 4">
    <name type="scientific">Pseudahrensia aquimaris</name>
    <dbReference type="NCBI Taxonomy" id="744461"/>
    <lineage>
        <taxon>Bacteria</taxon>
        <taxon>Pseudomonadati</taxon>
        <taxon>Pseudomonadota</taxon>
        <taxon>Alphaproteobacteria</taxon>
        <taxon>Hyphomicrobiales</taxon>
        <taxon>Ahrensiaceae</taxon>
        <taxon>Pseudahrensia</taxon>
    </lineage>
</organism>
<name>A0ABW3FIH6_9HYPH</name>
<comment type="caution">
    <text evidence="3">The sequence shown here is derived from an EMBL/GenBank/DDBJ whole genome shotgun (WGS) entry which is preliminary data.</text>
</comment>
<accession>A0ABW3FIH6</accession>
<feature type="compositionally biased region" description="Polar residues" evidence="1">
    <location>
        <begin position="78"/>
        <end position="92"/>
    </location>
</feature>
<proteinExistence type="predicted"/>
<gene>
    <name evidence="3" type="ORF">ACFQ14_14395</name>
</gene>
<evidence type="ECO:0000256" key="2">
    <source>
        <dbReference type="SAM" id="SignalP"/>
    </source>
</evidence>
<dbReference type="EMBL" id="JBHTJV010000023">
    <property type="protein sequence ID" value="MFD0917593.1"/>
    <property type="molecule type" value="Genomic_DNA"/>
</dbReference>
<feature type="chain" id="PRO_5045850867" description="Secreted protein" evidence="2">
    <location>
        <begin position="26"/>
        <end position="176"/>
    </location>
</feature>
<evidence type="ECO:0000313" key="4">
    <source>
        <dbReference type="Proteomes" id="UP001597101"/>
    </source>
</evidence>
<dbReference type="Proteomes" id="UP001597101">
    <property type="component" value="Unassembled WGS sequence"/>
</dbReference>
<feature type="compositionally biased region" description="Low complexity" evidence="1">
    <location>
        <begin position="59"/>
        <end position="68"/>
    </location>
</feature>
<feature type="region of interest" description="Disordered" evidence="1">
    <location>
        <begin position="20"/>
        <end position="101"/>
    </location>
</feature>
<keyword evidence="2" id="KW-0732">Signal</keyword>
<protein>
    <recommendedName>
        <fullName evidence="5">Secreted protein</fullName>
    </recommendedName>
</protein>
<dbReference type="RefSeq" id="WP_377213452.1">
    <property type="nucleotide sequence ID" value="NZ_JBHTJV010000023.1"/>
</dbReference>
<evidence type="ECO:0000313" key="3">
    <source>
        <dbReference type="EMBL" id="MFD0917593.1"/>
    </source>
</evidence>
<sequence length="176" mass="18935">MLKTLFLAGALTTSLVALPTPHAHADDRPNTGPSFKVDNKHSKKHNRSRYRNDDRYNRRNNGNGSLLRPSVVVVGGNTARSSASANGNTVTISPGEGEPSPLNRVSEVVEVNELQQELAAARAALREARGGVRAGKSFTIIAGANFDGERVPSPVYMPETYSESIDGDGKVIYFDE</sequence>
<reference evidence="4" key="1">
    <citation type="journal article" date="2019" name="Int. J. Syst. Evol. Microbiol.">
        <title>The Global Catalogue of Microorganisms (GCM) 10K type strain sequencing project: providing services to taxonomists for standard genome sequencing and annotation.</title>
        <authorList>
            <consortium name="The Broad Institute Genomics Platform"/>
            <consortium name="The Broad Institute Genome Sequencing Center for Infectious Disease"/>
            <person name="Wu L."/>
            <person name="Ma J."/>
        </authorList>
    </citation>
    <scope>NUCLEOTIDE SEQUENCE [LARGE SCALE GENOMIC DNA]</scope>
    <source>
        <strain evidence="4">CCUG 60023</strain>
    </source>
</reference>
<keyword evidence="4" id="KW-1185">Reference proteome</keyword>